<dbReference type="Proteomes" id="UP001295469">
    <property type="component" value="Chromosome A07"/>
</dbReference>
<evidence type="ECO:0000256" key="1">
    <source>
        <dbReference type="SAM" id="MobiDB-lite"/>
    </source>
</evidence>
<feature type="compositionally biased region" description="Polar residues" evidence="1">
    <location>
        <begin position="1"/>
        <end position="19"/>
    </location>
</feature>
<organism evidence="2">
    <name type="scientific">Brassica napus</name>
    <name type="common">Rape</name>
    <dbReference type="NCBI Taxonomy" id="3708"/>
    <lineage>
        <taxon>Eukaryota</taxon>
        <taxon>Viridiplantae</taxon>
        <taxon>Streptophyta</taxon>
        <taxon>Embryophyta</taxon>
        <taxon>Tracheophyta</taxon>
        <taxon>Spermatophyta</taxon>
        <taxon>Magnoliopsida</taxon>
        <taxon>eudicotyledons</taxon>
        <taxon>Gunneridae</taxon>
        <taxon>Pentapetalae</taxon>
        <taxon>rosids</taxon>
        <taxon>malvids</taxon>
        <taxon>Brassicales</taxon>
        <taxon>Brassicaceae</taxon>
        <taxon>Brassiceae</taxon>
        <taxon>Brassica</taxon>
    </lineage>
</organism>
<dbReference type="EMBL" id="HG994361">
    <property type="protein sequence ID" value="CAF2158403.1"/>
    <property type="molecule type" value="Genomic_DNA"/>
</dbReference>
<sequence length="97" mass="10741">MSSESSGSNLCRNCESRSGSPHRLEATPYMSFESRLEATRVFLVSNAPVPNPWSLRHRNITALPGDEPLIGNPLCINGAEVDTHIRRGRRRGRARLG</sequence>
<dbReference type="AlphaFoldDB" id="A0A816YCM8"/>
<reference evidence="2" key="1">
    <citation type="submission" date="2021-01" db="EMBL/GenBank/DDBJ databases">
        <authorList>
            <consortium name="Genoscope - CEA"/>
            <person name="William W."/>
        </authorList>
    </citation>
    <scope>NUCLEOTIDE SEQUENCE</scope>
</reference>
<name>A0A816YCM8_BRANA</name>
<gene>
    <name evidence="2" type="ORF">DARMORV10_A07P07490.1</name>
</gene>
<protein>
    <submittedName>
        <fullName evidence="2">(rape) hypothetical protein</fullName>
    </submittedName>
</protein>
<feature type="region of interest" description="Disordered" evidence="1">
    <location>
        <begin position="1"/>
        <end position="25"/>
    </location>
</feature>
<evidence type="ECO:0000313" key="2">
    <source>
        <dbReference type="EMBL" id="CAF2158403.1"/>
    </source>
</evidence>
<proteinExistence type="predicted"/>
<accession>A0A816YCM8</accession>